<dbReference type="EMBL" id="FPKU01000003">
    <property type="protein sequence ID" value="SFZ85986.1"/>
    <property type="molecule type" value="Genomic_DNA"/>
</dbReference>
<evidence type="ECO:0000256" key="1">
    <source>
        <dbReference type="SAM" id="Phobius"/>
    </source>
</evidence>
<gene>
    <name evidence="2" type="ORF">SAMN02983003_3158</name>
</gene>
<sequence>MSGLEKVLFELGAPMLAKLIGQRFGAGAQDIAQLALDVLAEQFGVAPTREAVEAAIKPNQTTSVAKVRAAEERMPELLLAEAEKMRAGNEQHRLTNELLLATQNEKPAWTWAWLYVWQWVLMGIWGWALLGVHVANAALRVFVGTSAEALLPAPDLATLMTLTGLYMGLHMGGHTVLELMRGKWGGVFPAKDGGAN</sequence>
<keyword evidence="3" id="KW-1185">Reference proteome</keyword>
<dbReference type="AlphaFoldDB" id="A0A1K2I0S3"/>
<dbReference type="STRING" id="665118.SAMN02983003_3158"/>
<keyword evidence="1" id="KW-0812">Transmembrane</keyword>
<accession>A0A1K2I0S3</accession>
<organism evidence="2 3">
    <name type="scientific">Devosia enhydra</name>
    <dbReference type="NCBI Taxonomy" id="665118"/>
    <lineage>
        <taxon>Bacteria</taxon>
        <taxon>Pseudomonadati</taxon>
        <taxon>Pseudomonadota</taxon>
        <taxon>Alphaproteobacteria</taxon>
        <taxon>Hyphomicrobiales</taxon>
        <taxon>Devosiaceae</taxon>
        <taxon>Devosia</taxon>
    </lineage>
</organism>
<evidence type="ECO:0000313" key="3">
    <source>
        <dbReference type="Proteomes" id="UP000183447"/>
    </source>
</evidence>
<reference evidence="2 3" key="1">
    <citation type="submission" date="2016-11" db="EMBL/GenBank/DDBJ databases">
        <authorList>
            <person name="Jaros S."/>
            <person name="Januszkiewicz K."/>
            <person name="Wedrychowicz H."/>
        </authorList>
    </citation>
    <scope>NUCLEOTIDE SEQUENCE [LARGE SCALE GENOMIC DNA]</scope>
    <source>
        <strain evidence="2 3">ATCC 23634</strain>
    </source>
</reference>
<proteinExistence type="predicted"/>
<dbReference type="Proteomes" id="UP000183447">
    <property type="component" value="Unassembled WGS sequence"/>
</dbReference>
<evidence type="ECO:0008006" key="4">
    <source>
        <dbReference type="Google" id="ProtNLM"/>
    </source>
</evidence>
<name>A0A1K2I0S3_9HYPH</name>
<feature type="transmembrane region" description="Helical" evidence="1">
    <location>
        <begin position="112"/>
        <end position="136"/>
    </location>
</feature>
<keyword evidence="1" id="KW-1133">Transmembrane helix</keyword>
<keyword evidence="1" id="KW-0472">Membrane</keyword>
<protein>
    <recommendedName>
        <fullName evidence="4">Holin of 3TMs, for gene-transfer release</fullName>
    </recommendedName>
</protein>
<evidence type="ECO:0000313" key="2">
    <source>
        <dbReference type="EMBL" id="SFZ85986.1"/>
    </source>
</evidence>
<dbReference type="RefSeq" id="WP_072345234.1">
    <property type="nucleotide sequence ID" value="NZ_FPKU01000003.1"/>
</dbReference>